<name>H2Y2A3_CIOIN</name>
<sequence>MASHDRITWCRLITTSWCRLYEQLMQL</sequence>
<dbReference type="InParanoid" id="H2Y2A3"/>
<keyword evidence="2" id="KW-1185">Reference proteome</keyword>
<proteinExistence type="predicted"/>
<dbReference type="Proteomes" id="UP000008144">
    <property type="component" value="Chromosome 1"/>
</dbReference>
<accession>H2Y2A3</accession>
<organism evidence="1 2">
    <name type="scientific">Ciona intestinalis</name>
    <name type="common">Transparent sea squirt</name>
    <name type="synonym">Ascidia intestinalis</name>
    <dbReference type="NCBI Taxonomy" id="7719"/>
    <lineage>
        <taxon>Eukaryota</taxon>
        <taxon>Metazoa</taxon>
        <taxon>Chordata</taxon>
        <taxon>Tunicata</taxon>
        <taxon>Ascidiacea</taxon>
        <taxon>Phlebobranchia</taxon>
        <taxon>Cionidae</taxon>
        <taxon>Ciona</taxon>
    </lineage>
</organism>
<reference evidence="2" key="1">
    <citation type="journal article" date="2002" name="Science">
        <title>The draft genome of Ciona intestinalis: insights into chordate and vertebrate origins.</title>
        <authorList>
            <person name="Dehal P."/>
            <person name="Satou Y."/>
            <person name="Campbell R.K."/>
            <person name="Chapman J."/>
            <person name="Degnan B."/>
            <person name="De Tomaso A."/>
            <person name="Davidson B."/>
            <person name="Di Gregorio A."/>
            <person name="Gelpke M."/>
            <person name="Goodstein D.M."/>
            <person name="Harafuji N."/>
            <person name="Hastings K.E."/>
            <person name="Ho I."/>
            <person name="Hotta K."/>
            <person name="Huang W."/>
            <person name="Kawashima T."/>
            <person name="Lemaire P."/>
            <person name="Martinez D."/>
            <person name="Meinertzhagen I.A."/>
            <person name="Necula S."/>
            <person name="Nonaka M."/>
            <person name="Putnam N."/>
            <person name="Rash S."/>
            <person name="Saiga H."/>
            <person name="Satake M."/>
            <person name="Terry A."/>
            <person name="Yamada L."/>
            <person name="Wang H.G."/>
            <person name="Awazu S."/>
            <person name="Azumi K."/>
            <person name="Boore J."/>
            <person name="Branno M."/>
            <person name="Chin-Bow S."/>
            <person name="DeSantis R."/>
            <person name="Doyle S."/>
            <person name="Francino P."/>
            <person name="Keys D.N."/>
            <person name="Haga S."/>
            <person name="Hayashi H."/>
            <person name="Hino K."/>
            <person name="Imai K.S."/>
            <person name="Inaba K."/>
            <person name="Kano S."/>
            <person name="Kobayashi K."/>
            <person name="Kobayashi M."/>
            <person name="Lee B.I."/>
            <person name="Makabe K.W."/>
            <person name="Manohar C."/>
            <person name="Matassi G."/>
            <person name="Medina M."/>
            <person name="Mochizuki Y."/>
            <person name="Mount S."/>
            <person name="Morishita T."/>
            <person name="Miura S."/>
            <person name="Nakayama A."/>
            <person name="Nishizaka S."/>
            <person name="Nomoto H."/>
            <person name="Ohta F."/>
            <person name="Oishi K."/>
            <person name="Rigoutsos I."/>
            <person name="Sano M."/>
            <person name="Sasaki A."/>
            <person name="Sasakura Y."/>
            <person name="Shoguchi E."/>
            <person name="Shin-i T."/>
            <person name="Spagnuolo A."/>
            <person name="Stainier D."/>
            <person name="Suzuki M.M."/>
            <person name="Tassy O."/>
            <person name="Takatori N."/>
            <person name="Tokuoka M."/>
            <person name="Yagi K."/>
            <person name="Yoshizaki F."/>
            <person name="Wada S."/>
            <person name="Zhang C."/>
            <person name="Hyatt P.D."/>
            <person name="Larimer F."/>
            <person name="Detter C."/>
            <person name="Doggett N."/>
            <person name="Glavina T."/>
            <person name="Hawkins T."/>
            <person name="Richardson P."/>
            <person name="Lucas S."/>
            <person name="Kohara Y."/>
            <person name="Levine M."/>
            <person name="Satoh N."/>
            <person name="Rokhsar D.S."/>
        </authorList>
    </citation>
    <scope>NUCLEOTIDE SEQUENCE [LARGE SCALE GENOMIC DNA]</scope>
</reference>
<dbReference type="EMBL" id="EAAA01000274">
    <property type="status" value="NOT_ANNOTATED_CDS"/>
    <property type="molecule type" value="Genomic_DNA"/>
</dbReference>
<reference evidence="1" key="3">
    <citation type="submission" date="2025-08" db="UniProtKB">
        <authorList>
            <consortium name="Ensembl"/>
        </authorList>
    </citation>
    <scope>IDENTIFICATION</scope>
</reference>
<dbReference type="Ensembl" id="ENSCINT00000036765.1">
    <property type="protein sequence ID" value="ENSCINP00000036038.1"/>
    <property type="gene ID" value="ENSCING00000019564.1"/>
</dbReference>
<reference evidence="1" key="4">
    <citation type="submission" date="2025-09" db="UniProtKB">
        <authorList>
            <consortium name="Ensembl"/>
        </authorList>
    </citation>
    <scope>IDENTIFICATION</scope>
</reference>
<evidence type="ECO:0000313" key="1">
    <source>
        <dbReference type="Ensembl" id="ENSCINP00000036038.1"/>
    </source>
</evidence>
<protein>
    <submittedName>
        <fullName evidence="1">Uncharacterized protein</fullName>
    </submittedName>
</protein>
<dbReference type="EMBL" id="EAAA01000273">
    <property type="status" value="NOT_ANNOTATED_CDS"/>
    <property type="molecule type" value="Genomic_DNA"/>
</dbReference>
<evidence type="ECO:0000313" key="2">
    <source>
        <dbReference type="Proteomes" id="UP000008144"/>
    </source>
</evidence>
<reference evidence="1" key="2">
    <citation type="journal article" date="2008" name="Genome Biol.">
        <title>Improved genome assembly and evidence-based global gene model set for the chordate Ciona intestinalis: new insight into intron and operon populations.</title>
        <authorList>
            <person name="Satou Y."/>
            <person name="Mineta K."/>
            <person name="Ogasawara M."/>
            <person name="Sasakura Y."/>
            <person name="Shoguchi E."/>
            <person name="Ueno K."/>
            <person name="Yamada L."/>
            <person name="Matsumoto J."/>
            <person name="Wasserscheid J."/>
            <person name="Dewar K."/>
            <person name="Wiley G.B."/>
            <person name="Macmil S.L."/>
            <person name="Roe B.A."/>
            <person name="Zeller R.W."/>
            <person name="Hastings K.E."/>
            <person name="Lemaire P."/>
            <person name="Lindquist E."/>
            <person name="Endo T."/>
            <person name="Hotta K."/>
            <person name="Inaba K."/>
        </authorList>
    </citation>
    <scope>NUCLEOTIDE SEQUENCE [LARGE SCALE GENOMIC DNA]</scope>
    <source>
        <strain evidence="1">wild type</strain>
    </source>
</reference>
<dbReference type="AlphaFoldDB" id="H2Y2A3"/>
<dbReference type="HOGENOM" id="CLU_3415156_0_0_1"/>